<comment type="caution">
    <text evidence="1">The sequence shown here is derived from an EMBL/GenBank/DDBJ whole genome shotgun (WGS) entry which is preliminary data.</text>
</comment>
<organism evidence="1 2">
    <name type="scientific">Trifolium medium</name>
    <dbReference type="NCBI Taxonomy" id="97028"/>
    <lineage>
        <taxon>Eukaryota</taxon>
        <taxon>Viridiplantae</taxon>
        <taxon>Streptophyta</taxon>
        <taxon>Embryophyta</taxon>
        <taxon>Tracheophyta</taxon>
        <taxon>Spermatophyta</taxon>
        <taxon>Magnoliopsida</taxon>
        <taxon>eudicotyledons</taxon>
        <taxon>Gunneridae</taxon>
        <taxon>Pentapetalae</taxon>
        <taxon>rosids</taxon>
        <taxon>fabids</taxon>
        <taxon>Fabales</taxon>
        <taxon>Fabaceae</taxon>
        <taxon>Papilionoideae</taxon>
        <taxon>50 kb inversion clade</taxon>
        <taxon>NPAAA clade</taxon>
        <taxon>Hologalegina</taxon>
        <taxon>IRL clade</taxon>
        <taxon>Trifolieae</taxon>
        <taxon>Trifolium</taxon>
    </lineage>
</organism>
<dbReference type="EMBL" id="LXQA010878111">
    <property type="protein sequence ID" value="MCI75247.1"/>
    <property type="molecule type" value="Genomic_DNA"/>
</dbReference>
<evidence type="ECO:0000313" key="1">
    <source>
        <dbReference type="EMBL" id="MCI75247.1"/>
    </source>
</evidence>
<sequence>FHEVRFASTAVYLYPSSSLSSE</sequence>
<name>A0A392UR78_9FABA</name>
<feature type="non-terminal residue" evidence="1">
    <location>
        <position position="1"/>
    </location>
</feature>
<keyword evidence="2" id="KW-1185">Reference proteome</keyword>
<protein>
    <submittedName>
        <fullName evidence="1">Uncharacterized protein</fullName>
    </submittedName>
</protein>
<dbReference type="AlphaFoldDB" id="A0A392UR78"/>
<accession>A0A392UR78</accession>
<reference evidence="1 2" key="1">
    <citation type="journal article" date="2018" name="Front. Plant Sci.">
        <title>Red Clover (Trifolium pratense) and Zigzag Clover (T. medium) - A Picture of Genomic Similarities and Differences.</title>
        <authorList>
            <person name="Dluhosova J."/>
            <person name="Istvanek J."/>
            <person name="Nedelnik J."/>
            <person name="Repkova J."/>
        </authorList>
    </citation>
    <scope>NUCLEOTIDE SEQUENCE [LARGE SCALE GENOMIC DNA]</scope>
    <source>
        <strain evidence="2">cv. 10/8</strain>
        <tissue evidence="1">Leaf</tissue>
    </source>
</reference>
<evidence type="ECO:0000313" key="2">
    <source>
        <dbReference type="Proteomes" id="UP000265520"/>
    </source>
</evidence>
<dbReference type="Proteomes" id="UP000265520">
    <property type="component" value="Unassembled WGS sequence"/>
</dbReference>
<proteinExistence type="predicted"/>